<dbReference type="Gene3D" id="3.30.40.10">
    <property type="entry name" value="Zinc/RING finger domain, C3HC4 (zinc finger)"/>
    <property type="match status" value="2"/>
</dbReference>
<dbReference type="CDD" id="cd15532">
    <property type="entry name" value="PHD2_CHD_II"/>
    <property type="match status" value="1"/>
</dbReference>
<reference evidence="10" key="1">
    <citation type="submission" date="2024-03" db="EMBL/GenBank/DDBJ databases">
        <authorList>
            <consortium name="ELIXIR-Norway"/>
            <consortium name="Elixir Norway"/>
        </authorList>
    </citation>
    <scope>NUCLEOTIDE SEQUENCE</scope>
</reference>
<feature type="compositionally biased region" description="Acidic residues" evidence="7">
    <location>
        <begin position="370"/>
        <end position="380"/>
    </location>
</feature>
<protein>
    <submittedName>
        <fullName evidence="10">Uncharacterized protein</fullName>
    </submittedName>
</protein>
<dbReference type="SUPFAM" id="SSF57903">
    <property type="entry name" value="FYVE/PHD zinc finger"/>
    <property type="match status" value="2"/>
</dbReference>
<evidence type="ECO:0000256" key="2">
    <source>
        <dbReference type="ARBA" id="ARBA00022723"/>
    </source>
</evidence>
<dbReference type="CDD" id="cd04301">
    <property type="entry name" value="NAT_SF"/>
    <property type="match status" value="1"/>
</dbReference>
<organism evidence="10 11">
    <name type="scientific">Sphagnum jensenii</name>
    <dbReference type="NCBI Taxonomy" id="128206"/>
    <lineage>
        <taxon>Eukaryota</taxon>
        <taxon>Viridiplantae</taxon>
        <taxon>Streptophyta</taxon>
        <taxon>Embryophyta</taxon>
        <taxon>Bryophyta</taxon>
        <taxon>Sphagnophytina</taxon>
        <taxon>Sphagnopsida</taxon>
        <taxon>Sphagnales</taxon>
        <taxon>Sphagnaceae</taxon>
        <taxon>Sphagnum</taxon>
    </lineage>
</organism>
<feature type="compositionally biased region" description="Basic and acidic residues" evidence="7">
    <location>
        <begin position="1290"/>
        <end position="1306"/>
    </location>
</feature>
<evidence type="ECO:0000256" key="3">
    <source>
        <dbReference type="ARBA" id="ARBA00022771"/>
    </source>
</evidence>
<dbReference type="PANTHER" id="PTHR46309">
    <property type="entry name" value="PHD FINGER PROTEIN 12"/>
    <property type="match status" value="1"/>
</dbReference>
<feature type="region of interest" description="Disordered" evidence="7">
    <location>
        <begin position="267"/>
        <end position="289"/>
    </location>
</feature>
<dbReference type="SMART" id="SM00743">
    <property type="entry name" value="Agenet"/>
    <property type="match status" value="2"/>
</dbReference>
<dbReference type="InterPro" id="IPR008395">
    <property type="entry name" value="Agenet-like_dom"/>
</dbReference>
<dbReference type="PROSITE" id="PS51186">
    <property type="entry name" value="GNAT"/>
    <property type="match status" value="1"/>
</dbReference>
<dbReference type="InterPro" id="IPR032308">
    <property type="entry name" value="TDBD"/>
</dbReference>
<evidence type="ECO:0000256" key="6">
    <source>
        <dbReference type="PROSITE-ProRule" id="PRU00146"/>
    </source>
</evidence>
<dbReference type="SUPFAM" id="SSF55729">
    <property type="entry name" value="Acyl-CoA N-acyltransferases (Nat)"/>
    <property type="match status" value="1"/>
</dbReference>
<dbReference type="InterPro" id="IPR001965">
    <property type="entry name" value="Znf_PHD"/>
</dbReference>
<dbReference type="PANTHER" id="PTHR46309:SF1">
    <property type="entry name" value="PHD FINGER PROTEIN 12"/>
    <property type="match status" value="1"/>
</dbReference>
<keyword evidence="3 6" id="KW-0863">Zinc-finger</keyword>
<feature type="domain" description="N-acetyltransferase" evidence="9">
    <location>
        <begin position="959"/>
        <end position="1113"/>
    </location>
</feature>
<dbReference type="InterPro" id="IPR042163">
    <property type="entry name" value="PHF12"/>
</dbReference>
<dbReference type="Gene3D" id="3.40.630.30">
    <property type="match status" value="1"/>
</dbReference>
<evidence type="ECO:0000313" key="10">
    <source>
        <dbReference type="EMBL" id="CAK9860240.1"/>
    </source>
</evidence>
<dbReference type="EMBL" id="OZ023712">
    <property type="protein sequence ID" value="CAK9860240.1"/>
    <property type="molecule type" value="Genomic_DNA"/>
</dbReference>
<dbReference type="InterPro" id="IPR000182">
    <property type="entry name" value="GNAT_dom"/>
</dbReference>
<feature type="domain" description="PHD-type" evidence="8">
    <location>
        <begin position="815"/>
        <end position="860"/>
    </location>
</feature>
<keyword evidence="4" id="KW-0862">Zinc</keyword>
<dbReference type="Proteomes" id="UP001497522">
    <property type="component" value="Chromosome 11"/>
</dbReference>
<evidence type="ECO:0000259" key="8">
    <source>
        <dbReference type="PROSITE" id="PS50016"/>
    </source>
</evidence>
<dbReference type="InterPro" id="IPR013083">
    <property type="entry name" value="Znf_RING/FYVE/PHD"/>
</dbReference>
<proteinExistence type="predicted"/>
<dbReference type="InterPro" id="IPR056511">
    <property type="entry name" value="IDM1_C"/>
</dbReference>
<dbReference type="InterPro" id="IPR016181">
    <property type="entry name" value="Acyl_CoA_acyltransferase"/>
</dbReference>
<feature type="region of interest" description="Disordered" evidence="7">
    <location>
        <begin position="1284"/>
        <end position="1306"/>
    </location>
</feature>
<sequence length="1428" mass="160071">MGVTDYFGDGEKKLEEGALVEVRMMEMGLRGSWHPAVVTAVKPGKRVVEYDELVSDDDSGQKLKETIPVGRGVDGLLRPGSSSRQFGKSSSSSSNNRKQQQQRIFLRPRPPLLSSVGKASWRKGLFVDAFWKDAWWEGILAEDIVSDRAGAQAMVYFPDEGGLEMCLIKDLRLRQEWDQDTGNWSFKGRAKLLPELLLQQQQDHHPWSSAFNEQSKSENFDYKLLPFFNGFTKEEDMVISTKKKMVLGEKQCSRNGVQLAAAAAQKLKRKQTSPEGRMAPTVEDSPASSPTYCISNLLKGLSESAREEIVAIVAGDSLLNEQDGSSQMAFLQAAAAAAAEGTIETTSKVITTGWGEEPTMPFCHGKSNHEEEEEEEEEDPSLVPDSAIEEENPGALKSDGVLEKVGKKTPVIEEGQAQCLEDMAIAMSVKSLEQCQVLDPENRRLEETLEAATQSVKGMMMMMNMPQTCFEQDESMSEQACSMHAKAKEEEEKEEEEEEAAADDETLEMVLIEHRAQIRKLRVMNGKSEMTPQELGMRSENIQNAMLLRNRQCKRLVKRESGLHAGFSLIESRRGSTGIFSMTGGERKSCRKRAFNNHHSNCFNLEITERRNKRNRWRSAYEESTMLPSHLPSYKEPCVGNLGVCQVSPIHERRCKKKKGVREGCCMEVLLSQPDEDQCHPVSGSDLGKNNFCTRKNTLSWLIDAGLLQKDQKLHYMHRRKELGVGGWVTTEGVLCGCCNNVVTLSTFEIHCGSRLHRPCANIFVEDGRSIAALQMEALKKQMSSVRTSSFHRQNHNSRRGNSQIVKEIPSDVNDDTCGVCGDGGMLICCDHCPSTFHLKCMELTVVPEEDWYCPNCRCAICGHNQFNGSHNTFHEMSVLFCDQCEREFHVKCLYMRGMPKMEQYPQDSWFCGSSCERIYRGLRGLVGTNNSLGKGFSWTLLRSQDEDPPDPKLMKVDKELLAEQNIKLSIALSVMQECFRPMIDPRTKVDVIAHALYNRGSDVNRLNYHGFYTVILENGDELISVAAIRVHGAVLAEMPLIGTRFQYRRQGMCRRLMHAIERMLQTLGVETLVLPAVPELLETWIGAFGFQPMDTFPKQTLIEMNLMAFPGTSLLHKSLARLQPVADKKTKMCRFKESQQLASLKGGLSRGARVTQRSTLSAHVGVLQFVTTGKVSDEVQETENSETFPIQSDVIVESLSVGDEHDQQVAQSSTANFDSPQIAEAMTMRELVDSLMDEHVQRVLEQVIDSDKEFSSKLGSDVLETCPQCNKQDDGSEVELLQHHQHSGFQEDRHPEKESTVKKQEEDKAYKTKVVVATTRYNRQVKTSQWIADAMKKLRGHSSMRTQCASPLQTHLCNTRLCKPILPSVSEDQHPPIAAGEANLPVNLPCTDDSKLLLQAETDVSEPHAASLSEPESFNPFWLCPSV</sequence>
<feature type="region of interest" description="Disordered" evidence="7">
    <location>
        <begin position="353"/>
        <end position="401"/>
    </location>
</feature>
<keyword evidence="2" id="KW-0479">Metal-binding</keyword>
<dbReference type="Pfam" id="PF00628">
    <property type="entry name" value="PHD"/>
    <property type="match status" value="1"/>
</dbReference>
<feature type="compositionally biased region" description="Low complexity" evidence="7">
    <location>
        <begin position="80"/>
        <end position="102"/>
    </location>
</feature>
<evidence type="ECO:0000259" key="9">
    <source>
        <dbReference type="PROSITE" id="PS51186"/>
    </source>
</evidence>
<evidence type="ECO:0000256" key="4">
    <source>
        <dbReference type="ARBA" id="ARBA00022833"/>
    </source>
</evidence>
<dbReference type="Pfam" id="PF23209">
    <property type="entry name" value="IDM1_C"/>
    <property type="match status" value="1"/>
</dbReference>
<name>A0ABP1ACG3_9BRYO</name>
<comment type="subcellular location">
    <subcellularLocation>
        <location evidence="1">Nucleus</location>
    </subcellularLocation>
</comment>
<dbReference type="CDD" id="cd20405">
    <property type="entry name" value="Tudor_Agenet_AtDUF_rpt1_3"/>
    <property type="match status" value="1"/>
</dbReference>
<evidence type="ECO:0000256" key="7">
    <source>
        <dbReference type="SAM" id="MobiDB-lite"/>
    </source>
</evidence>
<dbReference type="InterPro" id="IPR014002">
    <property type="entry name" value="Agenet_dom_plant"/>
</dbReference>
<evidence type="ECO:0000256" key="1">
    <source>
        <dbReference type="ARBA" id="ARBA00004123"/>
    </source>
</evidence>
<evidence type="ECO:0000313" key="11">
    <source>
        <dbReference type="Proteomes" id="UP001497522"/>
    </source>
</evidence>
<dbReference type="Pfam" id="PF05641">
    <property type="entry name" value="Agenet"/>
    <property type="match status" value="1"/>
</dbReference>
<evidence type="ECO:0000256" key="5">
    <source>
        <dbReference type="ARBA" id="ARBA00023242"/>
    </source>
</evidence>
<feature type="region of interest" description="Disordered" evidence="7">
    <location>
        <begin position="71"/>
        <end position="104"/>
    </location>
</feature>
<gene>
    <name evidence="10" type="ORF">CSSPJE1EN2_LOCUS3235</name>
</gene>
<dbReference type="PROSITE" id="PS50016">
    <property type="entry name" value="ZF_PHD_2"/>
    <property type="match status" value="1"/>
</dbReference>
<dbReference type="InterPro" id="IPR019787">
    <property type="entry name" value="Znf_PHD-finger"/>
</dbReference>
<accession>A0ABP1ACG3</accession>
<dbReference type="SMART" id="SM00249">
    <property type="entry name" value="PHD"/>
    <property type="match status" value="2"/>
</dbReference>
<dbReference type="Pfam" id="PF16135">
    <property type="entry name" value="TDBD"/>
    <property type="match status" value="1"/>
</dbReference>
<keyword evidence="5" id="KW-0539">Nucleus</keyword>
<keyword evidence="11" id="KW-1185">Reference proteome</keyword>
<dbReference type="InterPro" id="IPR011011">
    <property type="entry name" value="Znf_FYVE_PHD"/>
</dbReference>